<dbReference type="Pfam" id="PF07944">
    <property type="entry name" value="Beta-AFase-like_GH127_cat"/>
    <property type="match status" value="1"/>
</dbReference>
<name>A0A5N6TYH7_ASPAV</name>
<evidence type="ECO:0000259" key="1">
    <source>
        <dbReference type="Pfam" id="PF07944"/>
    </source>
</evidence>
<accession>A0A5N6TYH7</accession>
<sequence>MSSEGLVPFKYEEISLGAIKPRGWVKDQLRLAADGLAGHMLDFYRYVKDSSWLGGTEEYSELNEAAPYWYNGIVPLAYLLDDERLKAQANHFLDYTLSHQAEDAHAQADPTRKDEIILAILRFARLAHSMIKDDWQGYLSHDGDRFDPLKFSLARAHELSTTFQWLHENVEDEGDRSAIWEAMDLMWTGAEIGGRDWSKFFVDGVFPTGSSVKPQLNFRHGVNTAQGLRYMAQRYRMNRDESLARQTRDAVDMVYRYHGTPSGSVTSDEFLGGLGPERGTELCMTVELMFSLSWLHRLFGDNDYADLTEQAAFNALPGGISPDWWTHQYVTQSNQPWIKRLEGRPFYDVSPYGNIMGLEPDYPCCLVNHHQALPKLVSSAFVQKGNSSLIHRFLIPTEVSTELGGNHVSIIADTHYPFGHTITYRTTSQKDFDFYIRTPSWATNASRVTLPDGCQVSLDHSDNNLCHVKVPAGSSNFAITFGADLRVIHRPTAPAISIYWGSLLYALDIEYTETSIPPTHWKKNMDSLPNEPSYSQLRDRTLIPAEGAEWRVAIDPSQITMHWADKDLDPATPLPNPIWERGAPPMSLSVAATRITWPVINGAAHGVPGEIVPEGEPFVARFVPFASAPLHMAEVPMVSLPKVDTEAGKR</sequence>
<keyword evidence="3" id="KW-1185">Reference proteome</keyword>
<dbReference type="EMBL" id="ML742071">
    <property type="protein sequence ID" value="KAE8151426.1"/>
    <property type="molecule type" value="Genomic_DNA"/>
</dbReference>
<dbReference type="Proteomes" id="UP000325780">
    <property type="component" value="Unassembled WGS sequence"/>
</dbReference>
<feature type="domain" description="Non-reducing end beta-L-arabinofuranosidase-like GH127 catalytic" evidence="1">
    <location>
        <begin position="197"/>
        <end position="375"/>
    </location>
</feature>
<proteinExistence type="predicted"/>
<dbReference type="SUPFAM" id="SSF48208">
    <property type="entry name" value="Six-hairpin glycosidases"/>
    <property type="match status" value="1"/>
</dbReference>
<dbReference type="PANTHER" id="PTHR31151:SF0">
    <property type="entry name" value="PROLINE-TRNA LIGASE (DUF1680)"/>
    <property type="match status" value="1"/>
</dbReference>
<evidence type="ECO:0000313" key="2">
    <source>
        <dbReference type="EMBL" id="KAE8151426.1"/>
    </source>
</evidence>
<organism evidence="2 3">
    <name type="scientific">Aspergillus avenaceus</name>
    <dbReference type="NCBI Taxonomy" id="36643"/>
    <lineage>
        <taxon>Eukaryota</taxon>
        <taxon>Fungi</taxon>
        <taxon>Dikarya</taxon>
        <taxon>Ascomycota</taxon>
        <taxon>Pezizomycotina</taxon>
        <taxon>Eurotiomycetes</taxon>
        <taxon>Eurotiomycetidae</taxon>
        <taxon>Eurotiales</taxon>
        <taxon>Aspergillaceae</taxon>
        <taxon>Aspergillus</taxon>
        <taxon>Aspergillus subgen. Circumdati</taxon>
    </lineage>
</organism>
<dbReference type="GO" id="GO:0005975">
    <property type="term" value="P:carbohydrate metabolic process"/>
    <property type="evidence" value="ECO:0007669"/>
    <property type="project" value="InterPro"/>
</dbReference>
<dbReference type="AlphaFoldDB" id="A0A5N6TYH7"/>
<evidence type="ECO:0000313" key="3">
    <source>
        <dbReference type="Proteomes" id="UP000325780"/>
    </source>
</evidence>
<dbReference type="InterPro" id="IPR008928">
    <property type="entry name" value="6-hairpin_glycosidase_sf"/>
</dbReference>
<dbReference type="PANTHER" id="PTHR31151">
    <property type="entry name" value="PROLINE-TRNA LIGASE (DUF1680)"/>
    <property type="match status" value="1"/>
</dbReference>
<reference evidence="2 3" key="1">
    <citation type="submission" date="2019-04" db="EMBL/GenBank/DDBJ databases">
        <title>Friends and foes A comparative genomics study of 23 Aspergillus species from section Flavi.</title>
        <authorList>
            <consortium name="DOE Joint Genome Institute"/>
            <person name="Kjaerbolling I."/>
            <person name="Vesth T."/>
            <person name="Frisvad J.C."/>
            <person name="Nybo J.L."/>
            <person name="Theobald S."/>
            <person name="Kildgaard S."/>
            <person name="Isbrandt T."/>
            <person name="Kuo A."/>
            <person name="Sato A."/>
            <person name="Lyhne E.K."/>
            <person name="Kogle M.E."/>
            <person name="Wiebenga A."/>
            <person name="Kun R.S."/>
            <person name="Lubbers R.J."/>
            <person name="Makela M.R."/>
            <person name="Barry K."/>
            <person name="Chovatia M."/>
            <person name="Clum A."/>
            <person name="Daum C."/>
            <person name="Haridas S."/>
            <person name="He G."/>
            <person name="LaButti K."/>
            <person name="Lipzen A."/>
            <person name="Mondo S."/>
            <person name="Riley R."/>
            <person name="Salamov A."/>
            <person name="Simmons B.A."/>
            <person name="Magnuson J.K."/>
            <person name="Henrissat B."/>
            <person name="Mortensen U.H."/>
            <person name="Larsen T.O."/>
            <person name="Devries R.P."/>
            <person name="Grigoriev I.V."/>
            <person name="Machida M."/>
            <person name="Baker S.E."/>
            <person name="Andersen M.R."/>
        </authorList>
    </citation>
    <scope>NUCLEOTIDE SEQUENCE [LARGE SCALE GENOMIC DNA]</scope>
    <source>
        <strain evidence="2 3">IBT 18842</strain>
    </source>
</reference>
<gene>
    <name evidence="2" type="ORF">BDV25DRAFT_171460</name>
</gene>
<dbReference type="InterPro" id="IPR012878">
    <property type="entry name" value="Beta-AFase-like_GH127_cat"/>
</dbReference>
<protein>
    <recommendedName>
        <fullName evidence="1">Non-reducing end beta-L-arabinofuranosidase-like GH127 catalytic domain-containing protein</fullName>
    </recommendedName>
</protein>
<dbReference type="OrthoDB" id="5358475at2759"/>